<proteinExistence type="predicted"/>
<dbReference type="EMBL" id="PXWF02000155">
    <property type="protein sequence ID" value="PWF48731.1"/>
    <property type="molecule type" value="Genomic_DNA"/>
</dbReference>
<name>A0A2U2HMI4_9BURK</name>
<dbReference type="AlphaFoldDB" id="A0A2U2HMI4"/>
<evidence type="ECO:0000313" key="3">
    <source>
        <dbReference type="Proteomes" id="UP000241421"/>
    </source>
</evidence>
<evidence type="ECO:0000313" key="2">
    <source>
        <dbReference type="EMBL" id="PWF48731.1"/>
    </source>
</evidence>
<accession>A0A2U2HMI4</accession>
<gene>
    <name evidence="2" type="ORF">C7C56_010515</name>
</gene>
<keyword evidence="3" id="KW-1185">Reference proteome</keyword>
<dbReference type="Proteomes" id="UP000241421">
    <property type="component" value="Unassembled WGS sequence"/>
</dbReference>
<keyword evidence="1" id="KW-0732">Signal</keyword>
<comment type="caution">
    <text evidence="2">The sequence shown here is derived from an EMBL/GenBank/DDBJ whole genome shotgun (WGS) entry which is preliminary data.</text>
</comment>
<sequence length="273" mass="29062">MAALFVPVSLAIALAACKPKTVPAPRSTICNDLAEQKGREASAGAVGASRLYDTVAGTQVAVPMSVGAAGPPDEQCKVAGINLQFFWHGAADGKLMSQQAWERQRARATDAVAGHNARPSDPMVEFFGYFVPPSSAKPGAEPDKWTSAKPHRLQGHPELVVYPVADWPGPGFGTATLDDPGSWRPQFEFRGLLDGWKRPVFFSCSGIGLRFAGEGIVALAHEIPEGMTCLAYFSVSETSGGHIRVRDRAFLSRGEAIIKAVIAEVNSYTVPAK</sequence>
<reference evidence="2 3" key="1">
    <citation type="submission" date="2018-04" db="EMBL/GenBank/DDBJ databases">
        <title>Massilia violaceinigra sp. nov., a novel purple-pigmented bacterium isolated from Tianshan glacier, Xinjiang, China.</title>
        <authorList>
            <person name="Wang H."/>
        </authorList>
    </citation>
    <scope>NUCLEOTIDE SEQUENCE [LARGE SCALE GENOMIC DNA]</scope>
    <source>
        <strain evidence="2 3">B448-2</strain>
    </source>
</reference>
<feature type="chain" id="PRO_5015749644" evidence="1">
    <location>
        <begin position="16"/>
        <end position="273"/>
    </location>
</feature>
<protein>
    <submittedName>
        <fullName evidence="2">Uncharacterized protein</fullName>
    </submittedName>
</protein>
<evidence type="ECO:0000256" key="1">
    <source>
        <dbReference type="SAM" id="SignalP"/>
    </source>
</evidence>
<organism evidence="2 3">
    <name type="scientific">Massilia glaciei</name>
    <dbReference type="NCBI Taxonomy" id="1524097"/>
    <lineage>
        <taxon>Bacteria</taxon>
        <taxon>Pseudomonadati</taxon>
        <taxon>Pseudomonadota</taxon>
        <taxon>Betaproteobacteria</taxon>
        <taxon>Burkholderiales</taxon>
        <taxon>Oxalobacteraceae</taxon>
        <taxon>Telluria group</taxon>
        <taxon>Massilia</taxon>
    </lineage>
</organism>
<feature type="signal peptide" evidence="1">
    <location>
        <begin position="1"/>
        <end position="15"/>
    </location>
</feature>